<feature type="domain" description="Edg1 TPR repeats region" evidence="1">
    <location>
        <begin position="9"/>
        <end position="77"/>
    </location>
</feature>
<keyword evidence="3" id="KW-1185">Reference proteome</keyword>
<sequence>MLENFFQGLSEESRSYSTDVTKCVNGIGDHNGIQSQPEKFNYIRKKLSWYLFTVPGPTLRRLLSQCMQNKSIVPGVFEHKVLGVEYSPILIESIMILFDDEIDRLQSMERARTVRLLVNLSLSGIKEELPSDSSREGDYESRRFWSGCLFYRDLMQSKHETLMLKLLQRMDNGITSEQHSGVHDFS</sequence>
<comment type="caution">
    <text evidence="2">The sequence shown here is derived from an EMBL/GenBank/DDBJ whole genome shotgun (WGS) entry which is preliminary data.</text>
</comment>
<evidence type="ECO:0000313" key="3">
    <source>
        <dbReference type="Proteomes" id="UP001196413"/>
    </source>
</evidence>
<dbReference type="EMBL" id="JAHQIW010002540">
    <property type="protein sequence ID" value="KAJ1355658.1"/>
    <property type="molecule type" value="Genomic_DNA"/>
</dbReference>
<gene>
    <name evidence="2" type="ORF">KIN20_013152</name>
</gene>
<dbReference type="Pfam" id="PF24293">
    <property type="entry name" value="TPR_Edg1"/>
    <property type="match status" value="1"/>
</dbReference>
<accession>A0AAD5MF47</accession>
<organism evidence="2 3">
    <name type="scientific">Parelaphostrongylus tenuis</name>
    <name type="common">Meningeal worm</name>
    <dbReference type="NCBI Taxonomy" id="148309"/>
    <lineage>
        <taxon>Eukaryota</taxon>
        <taxon>Metazoa</taxon>
        <taxon>Ecdysozoa</taxon>
        <taxon>Nematoda</taxon>
        <taxon>Chromadorea</taxon>
        <taxon>Rhabditida</taxon>
        <taxon>Rhabditina</taxon>
        <taxon>Rhabditomorpha</taxon>
        <taxon>Strongyloidea</taxon>
        <taxon>Metastrongylidae</taxon>
        <taxon>Parelaphostrongylus</taxon>
    </lineage>
</organism>
<reference evidence="2" key="1">
    <citation type="submission" date="2021-06" db="EMBL/GenBank/DDBJ databases">
        <title>Parelaphostrongylus tenuis whole genome reference sequence.</title>
        <authorList>
            <person name="Garwood T.J."/>
            <person name="Larsen P.A."/>
            <person name="Fountain-Jones N.M."/>
            <person name="Garbe J.R."/>
            <person name="Macchietto M.G."/>
            <person name="Kania S.A."/>
            <person name="Gerhold R.W."/>
            <person name="Richards J.E."/>
            <person name="Wolf T.M."/>
        </authorList>
    </citation>
    <scope>NUCLEOTIDE SEQUENCE</scope>
    <source>
        <strain evidence="2">MNPRO001-30</strain>
        <tissue evidence="2">Meninges</tissue>
    </source>
</reference>
<dbReference type="AlphaFoldDB" id="A0AAD5MF47"/>
<name>A0AAD5MF47_PARTN</name>
<dbReference type="Proteomes" id="UP001196413">
    <property type="component" value="Unassembled WGS sequence"/>
</dbReference>
<protein>
    <recommendedName>
        <fullName evidence="1">Edg1 TPR repeats region domain-containing protein</fullName>
    </recommendedName>
</protein>
<dbReference type="InterPro" id="IPR056581">
    <property type="entry name" value="TPR_Edg1"/>
</dbReference>
<evidence type="ECO:0000259" key="1">
    <source>
        <dbReference type="Pfam" id="PF24293"/>
    </source>
</evidence>
<proteinExistence type="predicted"/>
<evidence type="ECO:0000313" key="2">
    <source>
        <dbReference type="EMBL" id="KAJ1355658.1"/>
    </source>
</evidence>